<evidence type="ECO:0000256" key="6">
    <source>
        <dbReference type="SAM" id="MobiDB-lite"/>
    </source>
</evidence>
<comment type="similarity">
    <text evidence="5">Belongs to the SAT4 family.</text>
</comment>
<dbReference type="InterPro" id="IPR052337">
    <property type="entry name" value="SAT4-like"/>
</dbReference>
<sequence length="416" mass="45918">MPWVHNLAHPDPHSHVARVIAICLTFSISALLAVLLRLQIRLHTKRDLWLDDYAAICSALLGLGYAGVSVAQTRYGLGLDAASFPDANVVMFSKIQYAGGPLYILALLFFKVSLLTSYLRIGGFVAAYRWVIIAVTGAVTCNQLVFTLLLTLACQPVAKQWDSSIPGTCIDTVASYYVHNHIHHNTGTSLGFDIVIIALPLPVLWTLQLRHTQKVALIAIFALGFFITIIQIIRIFTIKNLKTYTDSQPIVLWSDVEISLGVIIACIPTYGPYFHAFASTLSSSYRTRRRKRTAGVSGSQTLNNHSRSYGLMSGVRRTQRNQSRMLPSETDDQAGEFLELGQRHHHRSTDQYQERPWDNAVMVTTTIEHSGDSSSLESSDRGSNGSGRHSHGHGPAASHGGALQIQKVMEVEVRVE</sequence>
<evidence type="ECO:0000256" key="7">
    <source>
        <dbReference type="SAM" id="Phobius"/>
    </source>
</evidence>
<keyword evidence="10" id="KW-1185">Reference proteome</keyword>
<feature type="region of interest" description="Disordered" evidence="6">
    <location>
        <begin position="312"/>
        <end position="332"/>
    </location>
</feature>
<evidence type="ECO:0000256" key="1">
    <source>
        <dbReference type="ARBA" id="ARBA00004141"/>
    </source>
</evidence>
<feature type="transmembrane region" description="Helical" evidence="7">
    <location>
        <begin position="16"/>
        <end position="36"/>
    </location>
</feature>
<feature type="compositionally biased region" description="Low complexity" evidence="6">
    <location>
        <begin position="372"/>
        <end position="402"/>
    </location>
</feature>
<feature type="transmembrane region" description="Helical" evidence="7">
    <location>
        <begin position="258"/>
        <end position="282"/>
    </location>
</feature>
<feature type="transmembrane region" description="Helical" evidence="7">
    <location>
        <begin position="48"/>
        <end position="68"/>
    </location>
</feature>
<evidence type="ECO:0000256" key="2">
    <source>
        <dbReference type="ARBA" id="ARBA00022692"/>
    </source>
</evidence>
<keyword evidence="3 7" id="KW-1133">Transmembrane helix</keyword>
<feature type="region of interest" description="Disordered" evidence="6">
    <location>
        <begin position="368"/>
        <end position="405"/>
    </location>
</feature>
<keyword evidence="4 7" id="KW-0472">Membrane</keyword>
<dbReference type="GO" id="GO:0016020">
    <property type="term" value="C:membrane"/>
    <property type="evidence" value="ECO:0007669"/>
    <property type="project" value="UniProtKB-SubCell"/>
</dbReference>
<feature type="transmembrane region" description="Helical" evidence="7">
    <location>
        <begin position="100"/>
        <end position="119"/>
    </location>
</feature>
<feature type="transmembrane region" description="Helical" evidence="7">
    <location>
        <begin position="215"/>
        <end position="238"/>
    </location>
</feature>
<feature type="domain" description="Rhodopsin" evidence="8">
    <location>
        <begin position="36"/>
        <end position="274"/>
    </location>
</feature>
<dbReference type="Pfam" id="PF20684">
    <property type="entry name" value="Fung_rhodopsin"/>
    <property type="match status" value="1"/>
</dbReference>
<keyword evidence="2 7" id="KW-0812">Transmembrane</keyword>
<evidence type="ECO:0000313" key="9">
    <source>
        <dbReference type="EMBL" id="PYI28581.1"/>
    </source>
</evidence>
<dbReference type="Proteomes" id="UP000248817">
    <property type="component" value="Unassembled WGS sequence"/>
</dbReference>
<dbReference type="EMBL" id="KZ825545">
    <property type="protein sequence ID" value="PYI28581.1"/>
    <property type="molecule type" value="Genomic_DNA"/>
</dbReference>
<proteinExistence type="inferred from homology"/>
<gene>
    <name evidence="9" type="ORF">BP00DRAFT_480899</name>
</gene>
<dbReference type="PANTHER" id="PTHR33048">
    <property type="entry name" value="PTH11-LIKE INTEGRAL MEMBRANE PROTEIN (AFU_ORTHOLOGUE AFUA_5G11245)"/>
    <property type="match status" value="1"/>
</dbReference>
<feature type="transmembrane region" description="Helical" evidence="7">
    <location>
        <begin position="131"/>
        <end position="153"/>
    </location>
</feature>
<name>A0A2V5HXM2_9EURO</name>
<comment type="subcellular location">
    <subcellularLocation>
        <location evidence="1">Membrane</location>
        <topology evidence="1">Multi-pass membrane protein</topology>
    </subcellularLocation>
</comment>
<organism evidence="9 10">
    <name type="scientific">Aspergillus indologenus CBS 114.80</name>
    <dbReference type="NCBI Taxonomy" id="1450541"/>
    <lineage>
        <taxon>Eukaryota</taxon>
        <taxon>Fungi</taxon>
        <taxon>Dikarya</taxon>
        <taxon>Ascomycota</taxon>
        <taxon>Pezizomycotina</taxon>
        <taxon>Eurotiomycetes</taxon>
        <taxon>Eurotiomycetidae</taxon>
        <taxon>Eurotiales</taxon>
        <taxon>Aspergillaceae</taxon>
        <taxon>Aspergillus</taxon>
        <taxon>Aspergillus subgen. Circumdati</taxon>
    </lineage>
</organism>
<reference evidence="9 10" key="1">
    <citation type="submission" date="2018-02" db="EMBL/GenBank/DDBJ databases">
        <title>The genomes of Aspergillus section Nigri reveals drivers in fungal speciation.</title>
        <authorList>
            <consortium name="DOE Joint Genome Institute"/>
            <person name="Vesth T.C."/>
            <person name="Nybo J."/>
            <person name="Theobald S."/>
            <person name="Brandl J."/>
            <person name="Frisvad J.C."/>
            <person name="Nielsen K.F."/>
            <person name="Lyhne E.K."/>
            <person name="Kogle M.E."/>
            <person name="Kuo A."/>
            <person name="Riley R."/>
            <person name="Clum A."/>
            <person name="Nolan M."/>
            <person name="Lipzen A."/>
            <person name="Salamov A."/>
            <person name="Henrissat B."/>
            <person name="Wiebenga A."/>
            <person name="De vries R.P."/>
            <person name="Grigoriev I.V."/>
            <person name="Mortensen U.H."/>
            <person name="Andersen M.R."/>
            <person name="Baker S.E."/>
        </authorList>
    </citation>
    <scope>NUCLEOTIDE SEQUENCE [LARGE SCALE GENOMIC DNA]</scope>
    <source>
        <strain evidence="9 10">CBS 114.80</strain>
    </source>
</reference>
<feature type="transmembrane region" description="Helical" evidence="7">
    <location>
        <begin position="190"/>
        <end position="208"/>
    </location>
</feature>
<evidence type="ECO:0000259" key="8">
    <source>
        <dbReference type="Pfam" id="PF20684"/>
    </source>
</evidence>
<evidence type="ECO:0000313" key="10">
    <source>
        <dbReference type="Proteomes" id="UP000248817"/>
    </source>
</evidence>
<accession>A0A2V5HXM2</accession>
<dbReference type="AlphaFoldDB" id="A0A2V5HXM2"/>
<evidence type="ECO:0000256" key="5">
    <source>
        <dbReference type="ARBA" id="ARBA00038359"/>
    </source>
</evidence>
<dbReference type="PANTHER" id="PTHR33048:SF64">
    <property type="entry name" value="INTEGRAL MEMBRANE PROTEIN"/>
    <property type="match status" value="1"/>
</dbReference>
<dbReference type="InterPro" id="IPR049326">
    <property type="entry name" value="Rhodopsin_dom_fungi"/>
</dbReference>
<protein>
    <recommendedName>
        <fullName evidence="8">Rhodopsin domain-containing protein</fullName>
    </recommendedName>
</protein>
<evidence type="ECO:0000256" key="3">
    <source>
        <dbReference type="ARBA" id="ARBA00022989"/>
    </source>
</evidence>
<evidence type="ECO:0000256" key="4">
    <source>
        <dbReference type="ARBA" id="ARBA00023136"/>
    </source>
</evidence>